<accession>A0A368C9B2</accession>
<keyword evidence="2 6" id="KW-0699">rRNA-binding</keyword>
<dbReference type="GO" id="GO:0003735">
    <property type="term" value="F:structural constituent of ribosome"/>
    <property type="evidence" value="ECO:0007669"/>
    <property type="project" value="UniProtKB-UniRule"/>
</dbReference>
<gene>
    <name evidence="6 8" type="primary">rpsQ</name>
    <name evidence="8" type="ORF">DBW92_00325</name>
</gene>
<evidence type="ECO:0000256" key="1">
    <source>
        <dbReference type="ARBA" id="ARBA00010254"/>
    </source>
</evidence>
<keyword evidence="3 6" id="KW-0694">RNA-binding</keyword>
<dbReference type="SUPFAM" id="SSF50249">
    <property type="entry name" value="Nucleic acid-binding proteins"/>
    <property type="match status" value="1"/>
</dbReference>
<evidence type="ECO:0000313" key="9">
    <source>
        <dbReference type="Proteomes" id="UP000252915"/>
    </source>
</evidence>
<keyword evidence="5 6" id="KW-0687">Ribonucleoprotein</keyword>
<protein>
    <recommendedName>
        <fullName evidence="6">Small ribosomal subunit protein uS17</fullName>
    </recommendedName>
</protein>
<organism evidence="8 9">
    <name type="scientific">SAR86 cluster bacterium</name>
    <dbReference type="NCBI Taxonomy" id="2030880"/>
    <lineage>
        <taxon>Bacteria</taxon>
        <taxon>Pseudomonadati</taxon>
        <taxon>Pseudomonadota</taxon>
        <taxon>Gammaproteobacteria</taxon>
        <taxon>SAR86 cluster</taxon>
    </lineage>
</organism>
<dbReference type="InterPro" id="IPR019984">
    <property type="entry name" value="Ribosomal_uS17_bact/chlr"/>
</dbReference>
<dbReference type="InterPro" id="IPR019979">
    <property type="entry name" value="Ribosomal_uS17_CS"/>
</dbReference>
<dbReference type="Pfam" id="PF00366">
    <property type="entry name" value="Ribosomal_S17"/>
    <property type="match status" value="1"/>
</dbReference>
<reference evidence="8 9" key="1">
    <citation type="journal article" date="2018" name="Microbiome">
        <title>Fine metagenomic profile of the Mediterranean stratified and mixed water columns revealed by assembly and recruitment.</title>
        <authorList>
            <person name="Haro-Moreno J.M."/>
            <person name="Lopez-Perez M."/>
            <person name="De La Torre J.R."/>
            <person name="Picazo A."/>
            <person name="Camacho A."/>
            <person name="Rodriguez-Valera F."/>
        </authorList>
    </citation>
    <scope>NUCLEOTIDE SEQUENCE [LARGE SCALE GENOMIC DNA]</scope>
    <source>
        <strain evidence="8">MED-G78</strain>
    </source>
</reference>
<sequence>MESSNPRLLTGVVVSDKADKTITVKVERKVRHPLYGKIMKRTTKVHAHDALNEAAIGDMVTVKECRPISKSKTWVLVSDQDIKNENKVSVEKDSSEESA</sequence>
<dbReference type="Proteomes" id="UP000252915">
    <property type="component" value="Unassembled WGS sequence"/>
</dbReference>
<dbReference type="PANTHER" id="PTHR10744:SF1">
    <property type="entry name" value="SMALL RIBOSOMAL SUBUNIT PROTEIN US17M"/>
    <property type="match status" value="1"/>
</dbReference>
<comment type="subunit">
    <text evidence="6">Part of the 30S ribosomal subunit.</text>
</comment>
<dbReference type="PRINTS" id="PR00973">
    <property type="entry name" value="RIBOSOMALS17"/>
</dbReference>
<keyword evidence="4 6" id="KW-0689">Ribosomal protein</keyword>
<evidence type="ECO:0000313" key="8">
    <source>
        <dbReference type="EMBL" id="RCL45694.1"/>
    </source>
</evidence>
<dbReference type="GO" id="GO:0019843">
    <property type="term" value="F:rRNA binding"/>
    <property type="evidence" value="ECO:0007669"/>
    <property type="project" value="UniProtKB-UniRule"/>
</dbReference>
<name>A0A368C9B2_9GAMM</name>
<dbReference type="CDD" id="cd00364">
    <property type="entry name" value="Ribosomal_uS17"/>
    <property type="match status" value="1"/>
</dbReference>
<evidence type="ECO:0000256" key="2">
    <source>
        <dbReference type="ARBA" id="ARBA00022730"/>
    </source>
</evidence>
<evidence type="ECO:0000256" key="5">
    <source>
        <dbReference type="ARBA" id="ARBA00023274"/>
    </source>
</evidence>
<dbReference type="PANTHER" id="PTHR10744">
    <property type="entry name" value="40S RIBOSOMAL PROTEIN S11 FAMILY MEMBER"/>
    <property type="match status" value="1"/>
</dbReference>
<dbReference type="Gene3D" id="2.40.50.140">
    <property type="entry name" value="Nucleic acid-binding proteins"/>
    <property type="match status" value="1"/>
</dbReference>
<comment type="function">
    <text evidence="6">One of the primary rRNA binding proteins, it binds specifically to the 5'-end of 16S ribosomal RNA.</text>
</comment>
<dbReference type="InterPro" id="IPR012340">
    <property type="entry name" value="NA-bd_OB-fold"/>
</dbReference>
<evidence type="ECO:0000256" key="4">
    <source>
        <dbReference type="ARBA" id="ARBA00022980"/>
    </source>
</evidence>
<comment type="caution">
    <text evidence="8">The sequence shown here is derived from an EMBL/GenBank/DDBJ whole genome shotgun (WGS) entry which is preliminary data.</text>
</comment>
<evidence type="ECO:0000256" key="7">
    <source>
        <dbReference type="RuleBase" id="RU003872"/>
    </source>
</evidence>
<proteinExistence type="inferred from homology"/>
<evidence type="ECO:0000256" key="3">
    <source>
        <dbReference type="ARBA" id="ARBA00022884"/>
    </source>
</evidence>
<dbReference type="GO" id="GO:0022627">
    <property type="term" value="C:cytosolic small ribosomal subunit"/>
    <property type="evidence" value="ECO:0007669"/>
    <property type="project" value="UniProtKB-UniRule"/>
</dbReference>
<comment type="similarity">
    <text evidence="1 6 7">Belongs to the universal ribosomal protein uS17 family.</text>
</comment>
<dbReference type="NCBIfam" id="TIGR03635">
    <property type="entry name" value="uS17_bact"/>
    <property type="match status" value="1"/>
</dbReference>
<dbReference type="AlphaFoldDB" id="A0A368C9B2"/>
<dbReference type="GO" id="GO:0006412">
    <property type="term" value="P:translation"/>
    <property type="evidence" value="ECO:0007669"/>
    <property type="project" value="UniProtKB-UniRule"/>
</dbReference>
<dbReference type="EMBL" id="QOPI01000001">
    <property type="protein sequence ID" value="RCL45694.1"/>
    <property type="molecule type" value="Genomic_DNA"/>
</dbReference>
<dbReference type="PROSITE" id="PS00056">
    <property type="entry name" value="RIBOSOMAL_S17"/>
    <property type="match status" value="1"/>
</dbReference>
<evidence type="ECO:0000256" key="6">
    <source>
        <dbReference type="HAMAP-Rule" id="MF_01345"/>
    </source>
</evidence>
<dbReference type="InterPro" id="IPR000266">
    <property type="entry name" value="Ribosomal_uS17"/>
</dbReference>
<dbReference type="NCBIfam" id="NF004123">
    <property type="entry name" value="PRK05610.1"/>
    <property type="match status" value="1"/>
</dbReference>
<dbReference type="HAMAP" id="MF_01345_B">
    <property type="entry name" value="Ribosomal_uS17_B"/>
    <property type="match status" value="1"/>
</dbReference>